<sequence>MESKQQKFYGKVKDFYELESIEDTKMFYTAFNQFNKINTIDKDPSFYMDDIIEEAQKIGMAAEEVWNTVMEVCNAFELPPLSLRLEVGDS</sequence>
<comment type="caution">
    <text evidence="1">The sequence shown here is derived from an EMBL/GenBank/DDBJ whole genome shotgun (WGS) entry which is preliminary data.</text>
</comment>
<reference evidence="1 2" key="1">
    <citation type="submission" date="2017-09" db="EMBL/GenBank/DDBJ databases">
        <title>Large-scale bioinformatics analysis of Bacillus genomes uncovers conserved roles of natural products in bacterial physiology.</title>
        <authorList>
            <consortium name="Agbiome Team Llc"/>
            <person name="Bleich R.M."/>
            <person name="Grubbs K.J."/>
            <person name="Santa Maria K.C."/>
            <person name="Allen S.E."/>
            <person name="Farag S."/>
            <person name="Shank E.A."/>
            <person name="Bowers A."/>
        </authorList>
    </citation>
    <scope>NUCLEOTIDE SEQUENCE [LARGE SCALE GENOMIC DNA]</scope>
    <source>
        <strain evidence="1 2">AFS081271</strain>
    </source>
</reference>
<name>A0A2B0Y781_BACAN</name>
<dbReference type="Proteomes" id="UP000222851">
    <property type="component" value="Unassembled WGS sequence"/>
</dbReference>
<evidence type="ECO:0000313" key="1">
    <source>
        <dbReference type="EMBL" id="PFL72380.1"/>
    </source>
</evidence>
<evidence type="ECO:0000313" key="2">
    <source>
        <dbReference type="Proteomes" id="UP000222851"/>
    </source>
</evidence>
<dbReference type="EMBL" id="NUXH01000026">
    <property type="protein sequence ID" value="PFL72380.1"/>
    <property type="molecule type" value="Genomic_DNA"/>
</dbReference>
<dbReference type="AlphaFoldDB" id="A0A2B0Y781"/>
<organism evidence="1 2">
    <name type="scientific">Bacillus anthracis</name>
    <name type="common">anthrax bacterium</name>
    <dbReference type="NCBI Taxonomy" id="1392"/>
    <lineage>
        <taxon>Bacteria</taxon>
        <taxon>Bacillati</taxon>
        <taxon>Bacillota</taxon>
        <taxon>Bacilli</taxon>
        <taxon>Bacillales</taxon>
        <taxon>Bacillaceae</taxon>
        <taxon>Bacillus</taxon>
        <taxon>Bacillus cereus group</taxon>
    </lineage>
</organism>
<dbReference type="RefSeq" id="WP_063221370.1">
    <property type="nucleotide sequence ID" value="NZ_NUXH01000026.1"/>
</dbReference>
<gene>
    <name evidence="1" type="ORF">COJ30_07415</name>
</gene>
<proteinExistence type="predicted"/>
<protein>
    <submittedName>
        <fullName evidence="1">Uncharacterized protein</fullName>
    </submittedName>
</protein>
<accession>A0A2B0Y781</accession>